<organism evidence="1 2">
    <name type="scientific">Fasciola gigantica</name>
    <name type="common">Giant liver fluke</name>
    <dbReference type="NCBI Taxonomy" id="46835"/>
    <lineage>
        <taxon>Eukaryota</taxon>
        <taxon>Metazoa</taxon>
        <taxon>Spiralia</taxon>
        <taxon>Lophotrochozoa</taxon>
        <taxon>Platyhelminthes</taxon>
        <taxon>Trematoda</taxon>
        <taxon>Digenea</taxon>
        <taxon>Plagiorchiida</taxon>
        <taxon>Echinostomata</taxon>
        <taxon>Echinostomatoidea</taxon>
        <taxon>Fasciolidae</taxon>
        <taxon>Fasciola</taxon>
    </lineage>
</organism>
<sequence>LLHSTIPFKIFQLEALNGNVLPIKKVDVTGVHTMESQKGRSMLTLFFDQLNEKPSSKRVKYTLNSLKTNIDLTKYGIKIRRPEQLQWKDFRMNVIITATDQLLRSFVDDISSTLSGVMDTVALKQNSLFNGITHFRRIGEKTQMTFSLLIDMYSTISKQPNMADLFFRGEKDWALNMQKTLSAIYPDIRITTDSKHTRSFTFAILFPFFYKAHFCSCVHCQRAR</sequence>
<dbReference type="Proteomes" id="UP000316759">
    <property type="component" value="Unassembled WGS sequence"/>
</dbReference>
<accession>A0A504YN05</accession>
<evidence type="ECO:0000313" key="1">
    <source>
        <dbReference type="EMBL" id="TPP62704.1"/>
    </source>
</evidence>
<proteinExistence type="predicted"/>
<evidence type="ECO:0000313" key="2">
    <source>
        <dbReference type="Proteomes" id="UP000316759"/>
    </source>
</evidence>
<comment type="caution">
    <text evidence="1">The sequence shown here is derived from an EMBL/GenBank/DDBJ whole genome shotgun (WGS) entry which is preliminary data.</text>
</comment>
<keyword evidence="2" id="KW-1185">Reference proteome</keyword>
<name>A0A504YN05_FASGI</name>
<reference evidence="1 2" key="1">
    <citation type="submission" date="2019-04" db="EMBL/GenBank/DDBJ databases">
        <title>Annotation for the trematode Fasciola gigantica.</title>
        <authorList>
            <person name="Choi Y.-J."/>
        </authorList>
    </citation>
    <scope>NUCLEOTIDE SEQUENCE [LARGE SCALE GENOMIC DNA]</scope>
    <source>
        <strain evidence="1">Uganda_cow_1</strain>
    </source>
</reference>
<dbReference type="OrthoDB" id="10557104at2759"/>
<feature type="non-terminal residue" evidence="1">
    <location>
        <position position="1"/>
    </location>
</feature>
<dbReference type="EMBL" id="SUNJ01006532">
    <property type="protein sequence ID" value="TPP62704.1"/>
    <property type="molecule type" value="Genomic_DNA"/>
</dbReference>
<dbReference type="AlphaFoldDB" id="A0A504YN05"/>
<gene>
    <name evidence="1" type="ORF">FGIG_11702</name>
</gene>
<protein>
    <submittedName>
        <fullName evidence="1">Uncharacterized protein</fullName>
    </submittedName>
</protein>